<evidence type="ECO:0000256" key="3">
    <source>
        <dbReference type="ARBA" id="ARBA00023015"/>
    </source>
</evidence>
<dbReference type="PANTHER" id="PTHR12228:SF0">
    <property type="entry name" value="TATA-BOX BINDING PROTEIN ASSOCIATED FACTOR 7"/>
    <property type="match status" value="1"/>
</dbReference>
<comment type="subcellular location">
    <subcellularLocation>
        <location evidence="1">Nucleus</location>
    </subcellularLocation>
</comment>
<dbReference type="Pfam" id="PF04658">
    <property type="entry name" value="TAFII55_N"/>
    <property type="match status" value="1"/>
</dbReference>
<name>A0ABQ5A618_9ASTR</name>
<accession>A0ABQ5A618</accession>
<dbReference type="InterPro" id="IPR006751">
    <property type="entry name" value="TAFII55_prot_cons_reg"/>
</dbReference>
<protein>
    <submittedName>
        <fullName evidence="7">Transcription initiation factor TFIID subunit 7</fullName>
    </submittedName>
</protein>
<sequence>MPLRWWLRRSGGCGCGGGCGCSGESGGVTWIMWVHISNQKIDAVVVAGLSITLLMLLAAKAKVGADRVLACDLHSGQSMGYFDILVDYVYCQVMNLIGDVKDKDNGRRGTFTIGDDQFPASLFDLPCIVESHKTYDDSVLIKTADVGQGIAFLSYSSFRNERDPATEVVEYRLYGLNTSNKRCSKAKISQGA</sequence>
<evidence type="ECO:0000256" key="4">
    <source>
        <dbReference type="ARBA" id="ARBA00023163"/>
    </source>
</evidence>
<dbReference type="InterPro" id="IPR029057">
    <property type="entry name" value="PRTase-like"/>
</dbReference>
<dbReference type="InterPro" id="IPR037817">
    <property type="entry name" value="TAF7"/>
</dbReference>
<dbReference type="EMBL" id="BQNB010011964">
    <property type="protein sequence ID" value="GJS97468.1"/>
    <property type="molecule type" value="Genomic_DNA"/>
</dbReference>
<dbReference type="Proteomes" id="UP001151760">
    <property type="component" value="Unassembled WGS sequence"/>
</dbReference>
<dbReference type="Gene3D" id="3.40.50.2020">
    <property type="match status" value="1"/>
</dbReference>
<gene>
    <name evidence="7" type="ORF">Tco_0804436</name>
</gene>
<dbReference type="PANTHER" id="PTHR12228">
    <property type="entry name" value="TRANSCRIPTION INITIATION FACTOR TFIID 55 KD SUBUNIT-RELATED"/>
    <property type="match status" value="1"/>
</dbReference>
<dbReference type="SMART" id="SM01370">
    <property type="entry name" value="TAFII55_N"/>
    <property type="match status" value="1"/>
</dbReference>
<feature type="domain" description="TAFII55 protein conserved region" evidence="6">
    <location>
        <begin position="84"/>
        <end position="184"/>
    </location>
</feature>
<evidence type="ECO:0000256" key="5">
    <source>
        <dbReference type="ARBA" id="ARBA00023242"/>
    </source>
</evidence>
<keyword evidence="8" id="KW-1185">Reference proteome</keyword>
<evidence type="ECO:0000256" key="2">
    <source>
        <dbReference type="ARBA" id="ARBA00009368"/>
    </source>
</evidence>
<reference evidence="7" key="1">
    <citation type="journal article" date="2022" name="Int. J. Mol. Sci.">
        <title>Draft Genome of Tanacetum Coccineum: Genomic Comparison of Closely Related Tanacetum-Family Plants.</title>
        <authorList>
            <person name="Yamashiro T."/>
            <person name="Shiraishi A."/>
            <person name="Nakayama K."/>
            <person name="Satake H."/>
        </authorList>
    </citation>
    <scope>NUCLEOTIDE SEQUENCE</scope>
</reference>
<reference evidence="7" key="2">
    <citation type="submission" date="2022-01" db="EMBL/GenBank/DDBJ databases">
        <authorList>
            <person name="Yamashiro T."/>
            <person name="Shiraishi A."/>
            <person name="Satake H."/>
            <person name="Nakayama K."/>
        </authorList>
    </citation>
    <scope>NUCLEOTIDE SEQUENCE</scope>
</reference>
<dbReference type="PROSITE" id="PS51257">
    <property type="entry name" value="PROKAR_LIPOPROTEIN"/>
    <property type="match status" value="1"/>
</dbReference>
<comment type="similarity">
    <text evidence="2">Belongs to the TAF7 family.</text>
</comment>
<keyword evidence="4" id="KW-0804">Transcription</keyword>
<evidence type="ECO:0000259" key="6">
    <source>
        <dbReference type="SMART" id="SM01370"/>
    </source>
</evidence>
<evidence type="ECO:0000313" key="8">
    <source>
        <dbReference type="Proteomes" id="UP001151760"/>
    </source>
</evidence>
<organism evidence="7 8">
    <name type="scientific">Tanacetum coccineum</name>
    <dbReference type="NCBI Taxonomy" id="301880"/>
    <lineage>
        <taxon>Eukaryota</taxon>
        <taxon>Viridiplantae</taxon>
        <taxon>Streptophyta</taxon>
        <taxon>Embryophyta</taxon>
        <taxon>Tracheophyta</taxon>
        <taxon>Spermatophyta</taxon>
        <taxon>Magnoliopsida</taxon>
        <taxon>eudicotyledons</taxon>
        <taxon>Gunneridae</taxon>
        <taxon>Pentapetalae</taxon>
        <taxon>asterids</taxon>
        <taxon>campanulids</taxon>
        <taxon>Asterales</taxon>
        <taxon>Asteraceae</taxon>
        <taxon>Asteroideae</taxon>
        <taxon>Anthemideae</taxon>
        <taxon>Anthemidinae</taxon>
        <taxon>Tanacetum</taxon>
    </lineage>
</organism>
<comment type="caution">
    <text evidence="7">The sequence shown here is derived from an EMBL/GenBank/DDBJ whole genome shotgun (WGS) entry which is preliminary data.</text>
</comment>
<keyword evidence="3" id="KW-0805">Transcription regulation</keyword>
<keyword evidence="5" id="KW-0539">Nucleus</keyword>
<evidence type="ECO:0000256" key="1">
    <source>
        <dbReference type="ARBA" id="ARBA00004123"/>
    </source>
</evidence>
<proteinExistence type="inferred from homology"/>
<evidence type="ECO:0000313" key="7">
    <source>
        <dbReference type="EMBL" id="GJS97468.1"/>
    </source>
</evidence>